<accession>A0A117RY76</accession>
<dbReference type="Proteomes" id="UP000053260">
    <property type="component" value="Unassembled WGS sequence"/>
</dbReference>
<sequence>MPKQRNTTLDALLTEFGYTHQQLADEVNRIALDEFGTPANCTDRHVRRWIAGEVRWPWPRYLRPLQEIFGRSPEAMGFVSRKASQNATVPPRLAPVMRHHTMQRRTFIAGALIAALGTDQTPQRGRLGMSDVDRFQGATTRLDAHFNGLGGGALVDVAADYLSRLQRALDHCTYGERVERAMHRAVAEVAACAGWSAHDCGDYGRAAQLRNQALQAALLARDPVAVTRAWSDLAAQAEHAGRPAEAARINRAALAERHLRAEPLITALLHARLADCLAQINDPKGMGRHLAAAERIYDRAGTVGAPSWLAFLTPAELSGLGAIAHQSAGLYVRAEEQTACTLELLDDRFARNRTYYTVLLAELQLAQGASDRAAATVADVQVSGVASSRITARLERVTAAASTGRDVRDDTR</sequence>
<organism evidence="1 2">
    <name type="scientific">Streptomyces dysideae</name>
    <dbReference type="NCBI Taxonomy" id="909626"/>
    <lineage>
        <taxon>Bacteria</taxon>
        <taxon>Bacillati</taxon>
        <taxon>Actinomycetota</taxon>
        <taxon>Actinomycetes</taxon>
        <taxon>Kitasatosporales</taxon>
        <taxon>Streptomycetaceae</taxon>
        <taxon>Streptomyces</taxon>
    </lineage>
</organism>
<dbReference type="STRING" id="909626.AQJ91_37260"/>
<evidence type="ECO:0000313" key="2">
    <source>
        <dbReference type="Proteomes" id="UP000053260"/>
    </source>
</evidence>
<evidence type="ECO:0008006" key="3">
    <source>
        <dbReference type="Google" id="ProtNLM"/>
    </source>
</evidence>
<evidence type="ECO:0000313" key="1">
    <source>
        <dbReference type="EMBL" id="KUO16267.1"/>
    </source>
</evidence>
<comment type="caution">
    <text evidence="1">The sequence shown here is derived from an EMBL/GenBank/DDBJ whole genome shotgun (WGS) entry which is preliminary data.</text>
</comment>
<reference evidence="1 2" key="1">
    <citation type="submission" date="2015-10" db="EMBL/GenBank/DDBJ databases">
        <title>Draft genome sequence of Streptomyces sp. RV15, isolated from a marine sponge.</title>
        <authorList>
            <person name="Ruckert C."/>
            <person name="Abdelmohsen U.R."/>
            <person name="Winkler A."/>
            <person name="Hentschel U."/>
            <person name="Kalinowski J."/>
            <person name="Kampfer P."/>
            <person name="Glaeser S."/>
        </authorList>
    </citation>
    <scope>NUCLEOTIDE SEQUENCE [LARGE SCALE GENOMIC DNA]</scope>
    <source>
        <strain evidence="1 2">RV15</strain>
    </source>
</reference>
<keyword evidence="2" id="KW-1185">Reference proteome</keyword>
<gene>
    <name evidence="1" type="ORF">AQJ91_37260</name>
</gene>
<proteinExistence type="predicted"/>
<protein>
    <recommendedName>
        <fullName evidence="3">Transcriptional regulator</fullName>
    </recommendedName>
</protein>
<dbReference type="RefSeq" id="WP_234383270.1">
    <property type="nucleotide sequence ID" value="NZ_KQ949107.1"/>
</dbReference>
<dbReference type="AlphaFoldDB" id="A0A117RY76"/>
<dbReference type="EMBL" id="LMXB01000093">
    <property type="protein sequence ID" value="KUO16267.1"/>
    <property type="molecule type" value="Genomic_DNA"/>
</dbReference>
<name>A0A117RY76_9ACTN</name>